<evidence type="ECO:0000256" key="1">
    <source>
        <dbReference type="SAM" id="MobiDB-lite"/>
    </source>
</evidence>
<gene>
    <name evidence="2" type="ORF">AMTR_s00004p00247480</name>
</gene>
<reference evidence="3" key="1">
    <citation type="journal article" date="2013" name="Science">
        <title>The Amborella genome and the evolution of flowering plants.</title>
        <authorList>
            <consortium name="Amborella Genome Project"/>
        </authorList>
    </citation>
    <scope>NUCLEOTIDE SEQUENCE [LARGE SCALE GENOMIC DNA]</scope>
</reference>
<name>W1NED6_AMBTC</name>
<dbReference type="Proteomes" id="UP000017836">
    <property type="component" value="Unassembled WGS sequence"/>
</dbReference>
<proteinExistence type="predicted"/>
<organism evidence="2 3">
    <name type="scientific">Amborella trichopoda</name>
    <dbReference type="NCBI Taxonomy" id="13333"/>
    <lineage>
        <taxon>Eukaryota</taxon>
        <taxon>Viridiplantae</taxon>
        <taxon>Streptophyta</taxon>
        <taxon>Embryophyta</taxon>
        <taxon>Tracheophyta</taxon>
        <taxon>Spermatophyta</taxon>
        <taxon>Magnoliopsida</taxon>
        <taxon>Amborellales</taxon>
        <taxon>Amborellaceae</taxon>
        <taxon>Amborella</taxon>
    </lineage>
</organism>
<evidence type="ECO:0000313" key="2">
    <source>
        <dbReference type="EMBL" id="ERM93724.1"/>
    </source>
</evidence>
<protein>
    <submittedName>
        <fullName evidence="2">Uncharacterized protein</fullName>
    </submittedName>
</protein>
<keyword evidence="3" id="KW-1185">Reference proteome</keyword>
<sequence length="181" mass="19174">MAATSAVPLFNPHGSNLCRALPSSPSPLPLPCASPTAVRFSHCRAFTAEPSTAVPLLLSPPPYRAQPIPAMTTTLPSSTRPSQPSRCCPLLLSSSLPPTCCPRSATSSSLNRSPSPSLSNLRLSQSQPPTCHLFYPSPHLSPPLLLSSQPPHSLPSSLPTLPHHRHLPTILLFHSLPSLSL</sequence>
<dbReference type="AlphaFoldDB" id="W1NED6"/>
<dbReference type="Gramene" id="ERM93724">
    <property type="protein sequence ID" value="ERM93724"/>
    <property type="gene ID" value="AMTR_s00004p00247480"/>
</dbReference>
<evidence type="ECO:0000313" key="3">
    <source>
        <dbReference type="Proteomes" id="UP000017836"/>
    </source>
</evidence>
<dbReference type="EMBL" id="KI397628">
    <property type="protein sequence ID" value="ERM93724.1"/>
    <property type="molecule type" value="Genomic_DNA"/>
</dbReference>
<dbReference type="HOGENOM" id="CLU_1490961_0_0_1"/>
<feature type="region of interest" description="Disordered" evidence="1">
    <location>
        <begin position="105"/>
        <end position="125"/>
    </location>
</feature>
<accession>W1NED6</accession>